<dbReference type="AlphaFoldDB" id="A0A7C9VKI2"/>
<evidence type="ECO:0000313" key="1">
    <source>
        <dbReference type="EMBL" id="NGX98329.1"/>
    </source>
</evidence>
<accession>A0A7C9VKI2</accession>
<keyword evidence="2" id="KW-1185">Reference proteome</keyword>
<comment type="caution">
    <text evidence="1">The sequence shown here is derived from an EMBL/GenBank/DDBJ whole genome shotgun (WGS) entry which is preliminary data.</text>
</comment>
<feature type="non-terminal residue" evidence="1">
    <location>
        <position position="74"/>
    </location>
</feature>
<organism evidence="1 2">
    <name type="scientific">Candidatus Afipia apatlaquensis</name>
    <dbReference type="NCBI Taxonomy" id="2712852"/>
    <lineage>
        <taxon>Bacteria</taxon>
        <taxon>Pseudomonadati</taxon>
        <taxon>Pseudomonadota</taxon>
        <taxon>Alphaproteobacteria</taxon>
        <taxon>Hyphomicrobiales</taxon>
        <taxon>Nitrobacteraceae</taxon>
        <taxon>Afipia</taxon>
    </lineage>
</organism>
<reference evidence="1" key="1">
    <citation type="submission" date="2020-02" db="EMBL/GenBank/DDBJ databases">
        <title>Draft genome sequence of Candidatus Afipia apatlaquensis IBT-C3, a potential strain for decolorization of textile dyes.</title>
        <authorList>
            <person name="Sanchez-Reyes A."/>
            <person name="Breton-Deval L."/>
            <person name="Mangelson H."/>
            <person name="Sanchez-Flores A."/>
        </authorList>
    </citation>
    <scope>NUCLEOTIDE SEQUENCE [LARGE SCALE GENOMIC DNA]</scope>
    <source>
        <strain evidence="1">IBT-C3</strain>
    </source>
</reference>
<dbReference type="EMBL" id="JAAMRR010001265">
    <property type="protein sequence ID" value="NGX98329.1"/>
    <property type="molecule type" value="Genomic_DNA"/>
</dbReference>
<dbReference type="Proteomes" id="UP000480266">
    <property type="component" value="Unassembled WGS sequence"/>
</dbReference>
<sequence>MPWVDELSEPQELRRCIRDLVALSTLPAIWKDYNSRQIADSAAAALLSMLNADVIYVSVPGLRDEPAAEVMRTS</sequence>
<proteinExistence type="predicted"/>
<evidence type="ECO:0000313" key="2">
    <source>
        <dbReference type="Proteomes" id="UP000480266"/>
    </source>
</evidence>
<gene>
    <name evidence="1" type="ORF">G4V63_24930</name>
</gene>
<protein>
    <submittedName>
        <fullName evidence="1">Uncharacterized protein</fullName>
    </submittedName>
</protein>
<name>A0A7C9VKI2_9BRAD</name>